<dbReference type="OrthoDB" id="3237066at2759"/>
<dbReference type="InParanoid" id="A0A0C2YNB3"/>
<dbReference type="HOGENOM" id="CLU_020999_2_0_1"/>
<evidence type="ECO:0008006" key="3">
    <source>
        <dbReference type="Google" id="ProtNLM"/>
    </source>
</evidence>
<proteinExistence type="predicted"/>
<evidence type="ECO:0000313" key="2">
    <source>
        <dbReference type="Proteomes" id="UP000053989"/>
    </source>
</evidence>
<keyword evidence="2" id="KW-1185">Reference proteome</keyword>
<dbReference type="SUPFAM" id="SSF52047">
    <property type="entry name" value="RNI-like"/>
    <property type="match status" value="1"/>
</dbReference>
<dbReference type="InterPro" id="IPR032675">
    <property type="entry name" value="LRR_dom_sf"/>
</dbReference>
<name>A0A0C2YNB3_9AGAM</name>
<accession>A0A0C2YNB3</accession>
<gene>
    <name evidence="1" type="ORF">SCLCIDRAFT_18440</name>
</gene>
<dbReference type="Gene3D" id="3.80.10.10">
    <property type="entry name" value="Ribonuclease Inhibitor"/>
    <property type="match status" value="1"/>
</dbReference>
<dbReference type="AlphaFoldDB" id="A0A0C2YNB3"/>
<dbReference type="STRING" id="1036808.A0A0C2YNB3"/>
<evidence type="ECO:0000313" key="1">
    <source>
        <dbReference type="EMBL" id="KIM51233.1"/>
    </source>
</evidence>
<protein>
    <recommendedName>
        <fullName evidence="3">F-box domain-containing protein</fullName>
    </recommendedName>
</protein>
<reference evidence="1 2" key="1">
    <citation type="submission" date="2014-04" db="EMBL/GenBank/DDBJ databases">
        <authorList>
            <consortium name="DOE Joint Genome Institute"/>
            <person name="Kuo A."/>
            <person name="Kohler A."/>
            <person name="Nagy L.G."/>
            <person name="Floudas D."/>
            <person name="Copeland A."/>
            <person name="Barry K.W."/>
            <person name="Cichocki N."/>
            <person name="Veneault-Fourrey C."/>
            <person name="LaButti K."/>
            <person name="Lindquist E.A."/>
            <person name="Lipzen A."/>
            <person name="Lundell T."/>
            <person name="Morin E."/>
            <person name="Murat C."/>
            <person name="Sun H."/>
            <person name="Tunlid A."/>
            <person name="Henrissat B."/>
            <person name="Grigoriev I.V."/>
            <person name="Hibbett D.S."/>
            <person name="Martin F."/>
            <person name="Nordberg H.P."/>
            <person name="Cantor M.N."/>
            <person name="Hua S.X."/>
        </authorList>
    </citation>
    <scope>NUCLEOTIDE SEQUENCE [LARGE SCALE GENOMIC DNA]</scope>
    <source>
        <strain evidence="1 2">Foug A</strain>
    </source>
</reference>
<reference evidence="2" key="2">
    <citation type="submission" date="2015-01" db="EMBL/GenBank/DDBJ databases">
        <title>Evolutionary Origins and Diversification of the Mycorrhizal Mutualists.</title>
        <authorList>
            <consortium name="DOE Joint Genome Institute"/>
            <consortium name="Mycorrhizal Genomics Consortium"/>
            <person name="Kohler A."/>
            <person name="Kuo A."/>
            <person name="Nagy L.G."/>
            <person name="Floudas D."/>
            <person name="Copeland A."/>
            <person name="Barry K.W."/>
            <person name="Cichocki N."/>
            <person name="Veneault-Fourrey C."/>
            <person name="LaButti K."/>
            <person name="Lindquist E.A."/>
            <person name="Lipzen A."/>
            <person name="Lundell T."/>
            <person name="Morin E."/>
            <person name="Murat C."/>
            <person name="Riley R."/>
            <person name="Ohm R."/>
            <person name="Sun H."/>
            <person name="Tunlid A."/>
            <person name="Henrissat B."/>
            <person name="Grigoriev I.V."/>
            <person name="Hibbett D.S."/>
            <person name="Martin F."/>
        </authorList>
    </citation>
    <scope>NUCLEOTIDE SEQUENCE [LARGE SCALE GENOMIC DNA]</scope>
    <source>
        <strain evidence="2">Foug A</strain>
    </source>
</reference>
<dbReference type="EMBL" id="KN822273">
    <property type="protein sequence ID" value="KIM51233.1"/>
    <property type="molecule type" value="Genomic_DNA"/>
</dbReference>
<sequence length="570" mass="62764">MSSTVDLSGGSGMRPSAVHSLPTELLSYVFELVTHALSQAERNTPLGVGQRRIPFHPNSIRAPISLSAVSRRWSLFVSLDNVVECSKDSSHFPGPRRILDVECLAYFLIRSRNCTLDIFIDGRDPEWDFSDHLDGNDADGRPPAQHPFDPQVMNQILDILGHHIHRWRSLTIFSDTWAPMRAAICCLSVPRVDQGSFFNSRRDASCLETLTLMLCNEYNTRGESFGPHIEEPITTPFSALTGHPDGSYSPTPLSRLRSVSLFGVHVKWADFAHFISGTCGSFSKGIENLELSYHSCDVRPDVTEFCGILEGCACLRTLTLKMSGPQWVGGTSQGPPVTLPQLEKLHLMFDSAEEATLTLSLLRCPGLKALILEDGADAENIPIDASPLLFYCGTGTLCTPSRRGDGPCCSDLACFLHTDFGKKLPFFPSIQELVLEQVSASCLMPYALLLAGLPNLRRLALRHVPTYAFASLLPRQLFCDSQRAPEVRMSIPCTRLEYIEATHTEEEAYHRLGSTLREREKLGAPRIPAVTFSLEGGHCSTVGLAYEEIAHLDVAIASAENGTHRLGLDV</sequence>
<dbReference type="Proteomes" id="UP000053989">
    <property type="component" value="Unassembled WGS sequence"/>
</dbReference>
<organism evidence="1 2">
    <name type="scientific">Scleroderma citrinum Foug A</name>
    <dbReference type="NCBI Taxonomy" id="1036808"/>
    <lineage>
        <taxon>Eukaryota</taxon>
        <taxon>Fungi</taxon>
        <taxon>Dikarya</taxon>
        <taxon>Basidiomycota</taxon>
        <taxon>Agaricomycotina</taxon>
        <taxon>Agaricomycetes</taxon>
        <taxon>Agaricomycetidae</taxon>
        <taxon>Boletales</taxon>
        <taxon>Sclerodermatineae</taxon>
        <taxon>Sclerodermataceae</taxon>
        <taxon>Scleroderma</taxon>
    </lineage>
</organism>